<feature type="region of interest" description="Disordered" evidence="1">
    <location>
        <begin position="266"/>
        <end position="297"/>
    </location>
</feature>
<feature type="non-terminal residue" evidence="2">
    <location>
        <position position="380"/>
    </location>
</feature>
<dbReference type="EMBL" id="CAUYUJ010002931">
    <property type="protein sequence ID" value="CAK0803040.1"/>
    <property type="molecule type" value="Genomic_DNA"/>
</dbReference>
<name>A0ABN9QAX9_9DINO</name>
<dbReference type="Proteomes" id="UP001189429">
    <property type="component" value="Unassembled WGS sequence"/>
</dbReference>
<comment type="caution">
    <text evidence="2">The sequence shown here is derived from an EMBL/GenBank/DDBJ whole genome shotgun (WGS) entry which is preliminary data.</text>
</comment>
<protein>
    <submittedName>
        <fullName evidence="2">Uncharacterized protein</fullName>
    </submittedName>
</protein>
<feature type="non-terminal residue" evidence="2">
    <location>
        <position position="1"/>
    </location>
</feature>
<reference evidence="2" key="1">
    <citation type="submission" date="2023-10" db="EMBL/GenBank/DDBJ databases">
        <authorList>
            <person name="Chen Y."/>
            <person name="Shah S."/>
            <person name="Dougan E. K."/>
            <person name="Thang M."/>
            <person name="Chan C."/>
        </authorList>
    </citation>
    <scope>NUCLEOTIDE SEQUENCE [LARGE SCALE GENOMIC DNA]</scope>
</reference>
<sequence length="380" mass="37724">GMQALFERLSQDFARALTTAIIVRGSSVPCPDCDCACSPALHCPALKRRCPSGGGLLAASAPAGWSTGFVTGAAIVALGLGALGGGRAAAKVRRSGPAGGPPGRMAGPVSGQFHLVRYNIGGPAIYHERLTLLPGYILTPGGDRCAEGSAAICDIRSVHILSGQGEGLPGVPANHLCQFRQLPPAANAWSALRRASAQRFGLLPAPPFCIDLSGTNVLGLAAGPLAPPGPLAPVAAAAGGPAAPALPAPVGGAASPAAGALPGRVSAAPGGGAPAPAAAVAAPPGAGGGAAPPVGAAAGRDPRAMAVVFDGRGFRDISISDAVKLQTETARADWPAKGPRALLWALGFARRMAGGAMAWHNRWLAMMPLSEHDENALLHD</sequence>
<organism evidence="2 3">
    <name type="scientific">Prorocentrum cordatum</name>
    <dbReference type="NCBI Taxonomy" id="2364126"/>
    <lineage>
        <taxon>Eukaryota</taxon>
        <taxon>Sar</taxon>
        <taxon>Alveolata</taxon>
        <taxon>Dinophyceae</taxon>
        <taxon>Prorocentrales</taxon>
        <taxon>Prorocentraceae</taxon>
        <taxon>Prorocentrum</taxon>
    </lineage>
</organism>
<evidence type="ECO:0000313" key="2">
    <source>
        <dbReference type="EMBL" id="CAK0803040.1"/>
    </source>
</evidence>
<keyword evidence="3" id="KW-1185">Reference proteome</keyword>
<accession>A0ABN9QAX9</accession>
<gene>
    <name evidence="2" type="ORF">PCOR1329_LOCUS10354</name>
</gene>
<feature type="compositionally biased region" description="Low complexity" evidence="1">
    <location>
        <begin position="274"/>
        <end position="284"/>
    </location>
</feature>
<evidence type="ECO:0000256" key="1">
    <source>
        <dbReference type="SAM" id="MobiDB-lite"/>
    </source>
</evidence>
<proteinExistence type="predicted"/>
<evidence type="ECO:0000313" key="3">
    <source>
        <dbReference type="Proteomes" id="UP001189429"/>
    </source>
</evidence>